<dbReference type="EMBL" id="CAJNOR010001069">
    <property type="protein sequence ID" value="CAF1068646.1"/>
    <property type="molecule type" value="Genomic_DNA"/>
</dbReference>
<sequence>MSIEKSNDPTLVEPEAATDTDHQAIMKMLKKIQTDTHDGFRALKSEFKQEVKNRVDQVSLEVKQLTARVAQCDNLRTEEIMALKKQISTLELANLAPSSTKPPTMGTEGKPMSQGQNLLRMAFDKQIDELKPYYGKKQENVEIWIKKIDKLAEIAKMPSEEIFVLAQLKLQGDAEKWWDNKKKEIDSWTTLKSKLIDTFGPLEFRHKYENKTFDDVDQLLKALIQYEENRLRPPYDEYNQTTNSGREGQPTIWNQQHFSEAVNQVASNHQRLPWNNKSTAIQQPINRAETNNNAQQLSHPN</sequence>
<evidence type="ECO:0008006" key="4">
    <source>
        <dbReference type="Google" id="ProtNLM"/>
    </source>
</evidence>
<evidence type="ECO:0000313" key="3">
    <source>
        <dbReference type="Proteomes" id="UP000663828"/>
    </source>
</evidence>
<proteinExistence type="predicted"/>
<evidence type="ECO:0000313" key="1">
    <source>
        <dbReference type="EMBL" id="CAF1068646.1"/>
    </source>
</evidence>
<comment type="caution">
    <text evidence="1">The sequence shown here is derived from an EMBL/GenBank/DDBJ whole genome shotgun (WGS) entry which is preliminary data.</text>
</comment>
<dbReference type="OrthoDB" id="2276648at2759"/>
<evidence type="ECO:0000313" key="2">
    <source>
        <dbReference type="EMBL" id="CAF1461182.1"/>
    </source>
</evidence>
<gene>
    <name evidence="2" type="ORF">EDS130_LOCUS40168</name>
    <name evidence="1" type="ORF">XAT740_LOCUS16684</name>
</gene>
<dbReference type="Proteomes" id="UP000663828">
    <property type="component" value="Unassembled WGS sequence"/>
</dbReference>
<protein>
    <recommendedName>
        <fullName evidence="4">Retrotransposon gag domain-containing protein</fullName>
    </recommendedName>
</protein>
<dbReference type="Proteomes" id="UP000663852">
    <property type="component" value="Unassembled WGS sequence"/>
</dbReference>
<reference evidence="1" key="1">
    <citation type="submission" date="2021-02" db="EMBL/GenBank/DDBJ databases">
        <authorList>
            <person name="Nowell W R."/>
        </authorList>
    </citation>
    <scope>NUCLEOTIDE SEQUENCE</scope>
</reference>
<dbReference type="EMBL" id="CAJNOJ010000476">
    <property type="protein sequence ID" value="CAF1461182.1"/>
    <property type="molecule type" value="Genomic_DNA"/>
</dbReference>
<organism evidence="1 3">
    <name type="scientific">Adineta ricciae</name>
    <name type="common">Rotifer</name>
    <dbReference type="NCBI Taxonomy" id="249248"/>
    <lineage>
        <taxon>Eukaryota</taxon>
        <taxon>Metazoa</taxon>
        <taxon>Spiralia</taxon>
        <taxon>Gnathifera</taxon>
        <taxon>Rotifera</taxon>
        <taxon>Eurotatoria</taxon>
        <taxon>Bdelloidea</taxon>
        <taxon>Adinetida</taxon>
        <taxon>Adinetidae</taxon>
        <taxon>Adineta</taxon>
    </lineage>
</organism>
<keyword evidence="3" id="KW-1185">Reference proteome</keyword>
<name>A0A814LSH5_ADIRI</name>
<dbReference type="AlphaFoldDB" id="A0A814LSH5"/>
<accession>A0A814LSH5</accession>